<dbReference type="OMA" id="TCSITYM"/>
<dbReference type="Proteomes" id="UP000184267">
    <property type="component" value="Unassembled WGS sequence"/>
</dbReference>
<dbReference type="PANTHER" id="PTHR31605">
    <property type="entry name" value="GLYCEROL-3-PHOSPHATE O-ACYLTRANSFERASE 1"/>
    <property type="match status" value="1"/>
</dbReference>
<organism evidence="2 3">
    <name type="scientific">Trametes pubescens</name>
    <name type="common">White-rot fungus</name>
    <dbReference type="NCBI Taxonomy" id="154538"/>
    <lineage>
        <taxon>Eukaryota</taxon>
        <taxon>Fungi</taxon>
        <taxon>Dikarya</taxon>
        <taxon>Basidiomycota</taxon>
        <taxon>Agaricomycotina</taxon>
        <taxon>Agaricomycetes</taxon>
        <taxon>Polyporales</taxon>
        <taxon>Polyporaceae</taxon>
        <taxon>Trametes</taxon>
    </lineage>
</organism>
<comment type="caution">
    <text evidence="2">The sequence shown here is derived from an EMBL/GenBank/DDBJ whole genome shotgun (WGS) entry which is preliminary data.</text>
</comment>
<feature type="transmembrane region" description="Helical" evidence="1">
    <location>
        <begin position="288"/>
        <end position="313"/>
    </location>
</feature>
<keyword evidence="3" id="KW-1185">Reference proteome</keyword>
<evidence type="ECO:0000313" key="3">
    <source>
        <dbReference type="Proteomes" id="UP000184267"/>
    </source>
</evidence>
<keyword evidence="1" id="KW-1133">Transmembrane helix</keyword>
<accession>A0A1M2VKN8</accession>
<gene>
    <name evidence="2" type="ORF">TRAPUB_1038</name>
</gene>
<feature type="transmembrane region" description="Helical" evidence="1">
    <location>
        <begin position="12"/>
        <end position="33"/>
    </location>
</feature>
<protein>
    <submittedName>
        <fullName evidence="2">Uncharacterized protein</fullName>
    </submittedName>
</protein>
<evidence type="ECO:0000256" key="1">
    <source>
        <dbReference type="SAM" id="Phobius"/>
    </source>
</evidence>
<dbReference type="GO" id="GO:0004366">
    <property type="term" value="F:glycerol-3-phosphate O-acyltransferase activity"/>
    <property type="evidence" value="ECO:0007669"/>
    <property type="project" value="TreeGrafter"/>
</dbReference>
<name>A0A1M2VKN8_TRAPU</name>
<proteinExistence type="predicted"/>
<dbReference type="EMBL" id="MNAD01001083">
    <property type="protein sequence ID" value="OJT08103.1"/>
    <property type="molecule type" value="Genomic_DNA"/>
</dbReference>
<dbReference type="PANTHER" id="PTHR31605:SF0">
    <property type="entry name" value="GLYCEROL-3-PHOSPHATE O-ACYLTRANSFERASE 1"/>
    <property type="match status" value="1"/>
</dbReference>
<dbReference type="GO" id="GO:0016287">
    <property type="term" value="F:glycerone-phosphate O-acyltransferase activity"/>
    <property type="evidence" value="ECO:0007669"/>
    <property type="project" value="TreeGrafter"/>
</dbReference>
<dbReference type="AlphaFoldDB" id="A0A1M2VKN8"/>
<keyword evidence="1" id="KW-0812">Transmembrane</keyword>
<sequence length="429" mass="49024">MSTPKGSPTPWSYLFIRLLFKFVLKIFYGTIVVENADLIPPRGTPWLTAKATQFGRKNFTSWLIESAGTVPLMRRKDAPDGTVDNSHAMKYLVEDNPELLAPVNYDEIRTLTAKMHQQISSGTLDAPSWRLIRIAKLAARMYAPLGTTMSLGDYVRVVRTFLEAFKAAEQPKADPTSDGEAPPSEQVTLEDRKILQLGNDLKEYQDQLSRWGIKDDRIRRPLPRPVILYRIFVRLIWSLFLIALSIPGLILWLPVYITTFIAVHQYKRTGPVWDTYDEIAQYKLTYGLVSYVCVYFTALLATLPVAFLTAILVPAGMWMSLRWTEDAVAAFRAFMSLSRLLRVGKPALEGMRERRADLHARVMALAVGTLGLPEEPETYFAETGGVEKGRVRGRWASKAKYFSVRRRRKRDWNETLRLYDQVDYPGEEY</sequence>
<reference evidence="2 3" key="1">
    <citation type="submission" date="2016-10" db="EMBL/GenBank/DDBJ databases">
        <title>Genome sequence of the basidiomycete white-rot fungus Trametes pubescens.</title>
        <authorList>
            <person name="Makela M.R."/>
            <person name="Granchi Z."/>
            <person name="Peng M."/>
            <person name="De Vries R.P."/>
            <person name="Grigoriev I."/>
            <person name="Riley R."/>
            <person name="Hilden K."/>
        </authorList>
    </citation>
    <scope>NUCLEOTIDE SEQUENCE [LARGE SCALE GENOMIC DNA]</scope>
    <source>
        <strain evidence="2 3">FBCC735</strain>
    </source>
</reference>
<keyword evidence="1" id="KW-0472">Membrane</keyword>
<feature type="transmembrane region" description="Helical" evidence="1">
    <location>
        <begin position="227"/>
        <end position="253"/>
    </location>
</feature>
<dbReference type="InterPro" id="IPR052744">
    <property type="entry name" value="GPAT/DAPAT"/>
</dbReference>
<evidence type="ECO:0000313" key="2">
    <source>
        <dbReference type="EMBL" id="OJT08103.1"/>
    </source>
</evidence>
<dbReference type="GO" id="GO:0008654">
    <property type="term" value="P:phospholipid biosynthetic process"/>
    <property type="evidence" value="ECO:0007669"/>
    <property type="project" value="TreeGrafter"/>
</dbReference>
<dbReference type="OrthoDB" id="5567124at2759"/>